<dbReference type="Proteomes" id="UP001497516">
    <property type="component" value="Chromosome 7"/>
</dbReference>
<proteinExistence type="predicted"/>
<reference evidence="1 2" key="1">
    <citation type="submission" date="2024-04" db="EMBL/GenBank/DDBJ databases">
        <authorList>
            <person name="Fracassetti M."/>
        </authorList>
    </citation>
    <scope>NUCLEOTIDE SEQUENCE [LARGE SCALE GENOMIC DNA]</scope>
</reference>
<protein>
    <submittedName>
        <fullName evidence="1">Uncharacterized protein</fullName>
    </submittedName>
</protein>
<keyword evidence="2" id="KW-1185">Reference proteome</keyword>
<evidence type="ECO:0000313" key="2">
    <source>
        <dbReference type="Proteomes" id="UP001497516"/>
    </source>
</evidence>
<name>A0AAV2FYE5_9ROSI</name>
<gene>
    <name evidence="1" type="ORF">LTRI10_LOCUS42963</name>
</gene>
<evidence type="ECO:0000313" key="1">
    <source>
        <dbReference type="EMBL" id="CAL1402997.1"/>
    </source>
</evidence>
<dbReference type="EMBL" id="OZ034820">
    <property type="protein sequence ID" value="CAL1402997.1"/>
    <property type="molecule type" value="Genomic_DNA"/>
</dbReference>
<dbReference type="AlphaFoldDB" id="A0AAV2FYE5"/>
<organism evidence="1 2">
    <name type="scientific">Linum trigynum</name>
    <dbReference type="NCBI Taxonomy" id="586398"/>
    <lineage>
        <taxon>Eukaryota</taxon>
        <taxon>Viridiplantae</taxon>
        <taxon>Streptophyta</taxon>
        <taxon>Embryophyta</taxon>
        <taxon>Tracheophyta</taxon>
        <taxon>Spermatophyta</taxon>
        <taxon>Magnoliopsida</taxon>
        <taxon>eudicotyledons</taxon>
        <taxon>Gunneridae</taxon>
        <taxon>Pentapetalae</taxon>
        <taxon>rosids</taxon>
        <taxon>fabids</taxon>
        <taxon>Malpighiales</taxon>
        <taxon>Linaceae</taxon>
        <taxon>Linum</taxon>
    </lineage>
</organism>
<accession>A0AAV2FYE5</accession>
<sequence>MLCPFLVRYLNRLVRLLARDRRPQTMDHLTAWPPLASSDYSLCAPHLAWALPPNSAVWKSKSSPIGPCS</sequence>